<dbReference type="RefSeq" id="WP_189510919.1">
    <property type="nucleotide sequence ID" value="NZ_BMXG01000001.1"/>
</dbReference>
<feature type="transmembrane region" description="Helical" evidence="1">
    <location>
        <begin position="38"/>
        <end position="55"/>
    </location>
</feature>
<comment type="caution">
    <text evidence="2">The sequence shown here is derived from an EMBL/GenBank/DDBJ whole genome shotgun (WGS) entry which is preliminary data.</text>
</comment>
<protein>
    <submittedName>
        <fullName evidence="2">Uncharacterized protein</fullName>
    </submittedName>
</protein>
<feature type="transmembrane region" description="Helical" evidence="1">
    <location>
        <begin position="131"/>
        <end position="161"/>
    </location>
</feature>
<dbReference type="EMBL" id="BMXG01000001">
    <property type="protein sequence ID" value="GHB90667.1"/>
    <property type="molecule type" value="Genomic_DNA"/>
</dbReference>
<evidence type="ECO:0000313" key="2">
    <source>
        <dbReference type="EMBL" id="GHB90667.1"/>
    </source>
</evidence>
<keyword evidence="1" id="KW-0472">Membrane</keyword>
<reference evidence="2" key="2">
    <citation type="submission" date="2020-09" db="EMBL/GenBank/DDBJ databases">
        <authorList>
            <person name="Sun Q."/>
            <person name="Kim S."/>
        </authorList>
    </citation>
    <scope>NUCLEOTIDE SEQUENCE</scope>
    <source>
        <strain evidence="2">KCTC 12870</strain>
    </source>
</reference>
<name>A0A8J3DEW2_9BACT</name>
<keyword evidence="3" id="KW-1185">Reference proteome</keyword>
<accession>A0A8J3DEW2</accession>
<organism evidence="2 3">
    <name type="scientific">Cerasicoccus arenae</name>
    <dbReference type="NCBI Taxonomy" id="424488"/>
    <lineage>
        <taxon>Bacteria</taxon>
        <taxon>Pseudomonadati</taxon>
        <taxon>Verrucomicrobiota</taxon>
        <taxon>Opitutia</taxon>
        <taxon>Puniceicoccales</taxon>
        <taxon>Cerasicoccaceae</taxon>
        <taxon>Cerasicoccus</taxon>
    </lineage>
</organism>
<sequence>MTIADTDDSQLEPTSTHSPKRATQDAIYCRYAKADRRLIIVAVILIGLVNFGFIVEEWEVPRESLDNGRIVIMRALLLALSLAFASWIPFIRSTPFLQKAILLWQLVSSTLFVWTDHLLPLTAHQNSLADLAYLIAIFIFMPNRLTYQFISGAYFATIHVLMLFNHEHFSSQWWEAALIFPITVICGIYLSWSVHHTRMAEFQQWRGEYEARIKLQSAIDKIKTLRGLLPICAYCKKVRDDKGYWHEVESFIRDHSPAEFSHSLCPECGQEHYPGILGAEDFNDSQGV</sequence>
<evidence type="ECO:0000313" key="3">
    <source>
        <dbReference type="Proteomes" id="UP000642829"/>
    </source>
</evidence>
<proteinExistence type="predicted"/>
<keyword evidence="1" id="KW-0812">Transmembrane</keyword>
<reference evidence="2" key="1">
    <citation type="journal article" date="2014" name="Int. J. Syst. Evol. Microbiol.">
        <title>Complete genome sequence of Corynebacterium casei LMG S-19264T (=DSM 44701T), isolated from a smear-ripened cheese.</title>
        <authorList>
            <consortium name="US DOE Joint Genome Institute (JGI-PGF)"/>
            <person name="Walter F."/>
            <person name="Albersmeier A."/>
            <person name="Kalinowski J."/>
            <person name="Ruckert C."/>
        </authorList>
    </citation>
    <scope>NUCLEOTIDE SEQUENCE</scope>
    <source>
        <strain evidence="2">KCTC 12870</strain>
    </source>
</reference>
<feature type="transmembrane region" description="Helical" evidence="1">
    <location>
        <begin position="70"/>
        <end position="88"/>
    </location>
</feature>
<feature type="transmembrane region" description="Helical" evidence="1">
    <location>
        <begin position="173"/>
        <end position="192"/>
    </location>
</feature>
<gene>
    <name evidence="2" type="ORF">GCM10007047_01830</name>
</gene>
<dbReference type="AlphaFoldDB" id="A0A8J3DEW2"/>
<dbReference type="Proteomes" id="UP000642829">
    <property type="component" value="Unassembled WGS sequence"/>
</dbReference>
<keyword evidence="1" id="KW-1133">Transmembrane helix</keyword>
<evidence type="ECO:0000256" key="1">
    <source>
        <dbReference type="SAM" id="Phobius"/>
    </source>
</evidence>